<dbReference type="InterPro" id="IPR007278">
    <property type="entry name" value="DUF397"/>
</dbReference>
<protein>
    <submittedName>
        <fullName evidence="3">DUF397 domain-containing protein</fullName>
    </submittedName>
</protein>
<name>A0ABW1K1G4_9ACTN</name>
<dbReference type="Proteomes" id="UP001596203">
    <property type="component" value="Unassembled WGS sequence"/>
</dbReference>
<evidence type="ECO:0000313" key="4">
    <source>
        <dbReference type="Proteomes" id="UP001596203"/>
    </source>
</evidence>
<dbReference type="Pfam" id="PF04149">
    <property type="entry name" value="DUF397"/>
    <property type="match status" value="1"/>
</dbReference>
<gene>
    <name evidence="3" type="ORF">ACFP2T_05150</name>
</gene>
<dbReference type="EMBL" id="JBHSPR010000001">
    <property type="protein sequence ID" value="MFC6015581.1"/>
    <property type="molecule type" value="Genomic_DNA"/>
</dbReference>
<feature type="compositionally biased region" description="Polar residues" evidence="1">
    <location>
        <begin position="7"/>
        <end position="23"/>
    </location>
</feature>
<evidence type="ECO:0000313" key="3">
    <source>
        <dbReference type="EMBL" id="MFC6015581.1"/>
    </source>
</evidence>
<reference evidence="4" key="1">
    <citation type="journal article" date="2019" name="Int. J. Syst. Evol. Microbiol.">
        <title>The Global Catalogue of Microorganisms (GCM) 10K type strain sequencing project: providing services to taxonomists for standard genome sequencing and annotation.</title>
        <authorList>
            <consortium name="The Broad Institute Genomics Platform"/>
            <consortium name="The Broad Institute Genome Sequencing Center for Infectious Disease"/>
            <person name="Wu L."/>
            <person name="Ma J."/>
        </authorList>
    </citation>
    <scope>NUCLEOTIDE SEQUENCE [LARGE SCALE GENOMIC DNA]</scope>
    <source>
        <strain evidence="4">ZS-35-S2</strain>
    </source>
</reference>
<organism evidence="3 4">
    <name type="scientific">Plantactinospora solaniradicis</name>
    <dbReference type="NCBI Taxonomy" id="1723736"/>
    <lineage>
        <taxon>Bacteria</taxon>
        <taxon>Bacillati</taxon>
        <taxon>Actinomycetota</taxon>
        <taxon>Actinomycetes</taxon>
        <taxon>Micromonosporales</taxon>
        <taxon>Micromonosporaceae</taxon>
        <taxon>Plantactinospora</taxon>
    </lineage>
</organism>
<feature type="domain" description="DUF397" evidence="2">
    <location>
        <begin position="22"/>
        <end position="72"/>
    </location>
</feature>
<proteinExistence type="predicted"/>
<feature type="region of interest" description="Disordered" evidence="1">
    <location>
        <begin position="1"/>
        <end position="23"/>
    </location>
</feature>
<sequence>MFAAGEGNQSVASDRTGLNQSAWRRSSRCVTEHHCVEVASATDVIALRNSRHPADVLLLPGSVWRNLISGVKAGVFERSAAARG</sequence>
<comment type="caution">
    <text evidence="3">The sequence shown here is derived from an EMBL/GenBank/DDBJ whole genome shotgun (WGS) entry which is preliminary data.</text>
</comment>
<evidence type="ECO:0000259" key="2">
    <source>
        <dbReference type="Pfam" id="PF04149"/>
    </source>
</evidence>
<evidence type="ECO:0000256" key="1">
    <source>
        <dbReference type="SAM" id="MobiDB-lite"/>
    </source>
</evidence>
<keyword evidence="4" id="KW-1185">Reference proteome</keyword>
<accession>A0ABW1K1G4</accession>
<dbReference type="RefSeq" id="WP_377417718.1">
    <property type="nucleotide sequence ID" value="NZ_JBHSPR010000001.1"/>
</dbReference>